<dbReference type="Proteomes" id="UP001279410">
    <property type="component" value="Unassembled WGS sequence"/>
</dbReference>
<sequence length="120" mass="13072">MPYFQPQSKSKVQAVRVARTVARQEYVVRGSTHVREPLRGEVMLTPTKGFVEKHKVLVACVLAEAQPTKVVPLRILNPGNTTVTIKEGAIAGFLQSVKVLQPTETTAQPGQTPSSRLTVP</sequence>
<proteinExistence type="predicted"/>
<dbReference type="EMBL" id="BRZM01000014">
    <property type="protein sequence ID" value="GLD52476.1"/>
    <property type="molecule type" value="Genomic_DNA"/>
</dbReference>
<dbReference type="AlphaFoldDB" id="A0AAD3MF99"/>
<evidence type="ECO:0000313" key="2">
    <source>
        <dbReference type="Proteomes" id="UP001279410"/>
    </source>
</evidence>
<comment type="caution">
    <text evidence="1">The sequence shown here is derived from an EMBL/GenBank/DDBJ whole genome shotgun (WGS) entry which is preliminary data.</text>
</comment>
<keyword evidence="2" id="KW-1185">Reference proteome</keyword>
<gene>
    <name evidence="1" type="ORF">AKAME5_000537900</name>
</gene>
<accession>A0AAD3MF99</accession>
<reference evidence="1" key="1">
    <citation type="submission" date="2022-08" db="EMBL/GenBank/DDBJ databases">
        <title>Genome sequencing of akame (Lates japonicus).</title>
        <authorList>
            <person name="Hashiguchi Y."/>
            <person name="Takahashi H."/>
        </authorList>
    </citation>
    <scope>NUCLEOTIDE SEQUENCE</scope>
    <source>
        <strain evidence="1">Kochi</strain>
    </source>
</reference>
<protein>
    <submittedName>
        <fullName evidence="1">Uncharacterized protein</fullName>
    </submittedName>
</protein>
<organism evidence="1 2">
    <name type="scientific">Lates japonicus</name>
    <name type="common">Japanese lates</name>
    <dbReference type="NCBI Taxonomy" id="270547"/>
    <lineage>
        <taxon>Eukaryota</taxon>
        <taxon>Metazoa</taxon>
        <taxon>Chordata</taxon>
        <taxon>Craniata</taxon>
        <taxon>Vertebrata</taxon>
        <taxon>Euteleostomi</taxon>
        <taxon>Actinopterygii</taxon>
        <taxon>Neopterygii</taxon>
        <taxon>Teleostei</taxon>
        <taxon>Neoteleostei</taxon>
        <taxon>Acanthomorphata</taxon>
        <taxon>Carangaria</taxon>
        <taxon>Carangaria incertae sedis</taxon>
        <taxon>Centropomidae</taxon>
        <taxon>Lates</taxon>
    </lineage>
</organism>
<evidence type="ECO:0000313" key="1">
    <source>
        <dbReference type="EMBL" id="GLD52476.1"/>
    </source>
</evidence>
<name>A0AAD3MF99_LATJO</name>